<dbReference type="InterPro" id="IPR008271">
    <property type="entry name" value="Ser/Thr_kinase_AS"/>
</dbReference>
<keyword evidence="7" id="KW-0812">Transmembrane</keyword>
<evidence type="ECO:0000256" key="3">
    <source>
        <dbReference type="ARBA" id="ARBA00022777"/>
    </source>
</evidence>
<evidence type="ECO:0000256" key="2">
    <source>
        <dbReference type="ARBA" id="ARBA00022741"/>
    </source>
</evidence>
<feature type="transmembrane region" description="Helical" evidence="7">
    <location>
        <begin position="560"/>
        <end position="588"/>
    </location>
</feature>
<dbReference type="GO" id="GO:0005524">
    <property type="term" value="F:ATP binding"/>
    <property type="evidence" value="ECO:0007669"/>
    <property type="project" value="UniProtKB-UniRule"/>
</dbReference>
<dbReference type="CDD" id="cd14014">
    <property type="entry name" value="STKc_PknB_like"/>
    <property type="match status" value="1"/>
</dbReference>
<feature type="region of interest" description="Disordered" evidence="6">
    <location>
        <begin position="1"/>
        <end position="25"/>
    </location>
</feature>
<comment type="caution">
    <text evidence="9">The sequence shown here is derived from an EMBL/GenBank/DDBJ whole genome shotgun (WGS) entry which is preliminary data.</text>
</comment>
<dbReference type="PROSITE" id="PS00107">
    <property type="entry name" value="PROTEIN_KINASE_ATP"/>
    <property type="match status" value="1"/>
</dbReference>
<feature type="transmembrane region" description="Helical" evidence="7">
    <location>
        <begin position="634"/>
        <end position="652"/>
    </location>
</feature>
<feature type="binding site" evidence="5">
    <location>
        <position position="65"/>
    </location>
    <ligand>
        <name>ATP</name>
        <dbReference type="ChEBI" id="CHEBI:30616"/>
    </ligand>
</feature>
<protein>
    <submittedName>
        <fullName evidence="9">Serine/threonine protein kinase</fullName>
    </submittedName>
</protein>
<dbReference type="InterPro" id="IPR017441">
    <property type="entry name" value="Protein_kinase_ATP_BS"/>
</dbReference>
<name>A0A2A3YLR0_9MICO</name>
<dbReference type="GO" id="GO:0004674">
    <property type="term" value="F:protein serine/threonine kinase activity"/>
    <property type="evidence" value="ECO:0007669"/>
    <property type="project" value="UniProtKB-KW"/>
</dbReference>
<dbReference type="PROSITE" id="PS50011">
    <property type="entry name" value="PROTEIN_KINASE_DOM"/>
    <property type="match status" value="1"/>
</dbReference>
<feature type="transmembrane region" description="Helical" evidence="7">
    <location>
        <begin position="664"/>
        <end position="682"/>
    </location>
</feature>
<feature type="transmembrane region" description="Helical" evidence="7">
    <location>
        <begin position="702"/>
        <end position="724"/>
    </location>
</feature>
<dbReference type="EMBL" id="NRGR01000008">
    <property type="protein sequence ID" value="PCC40247.1"/>
    <property type="molecule type" value="Genomic_DNA"/>
</dbReference>
<dbReference type="PANTHER" id="PTHR43289">
    <property type="entry name" value="MITOGEN-ACTIVATED PROTEIN KINASE KINASE KINASE 20-RELATED"/>
    <property type="match status" value="1"/>
</dbReference>
<feature type="compositionally biased region" description="Pro residues" evidence="6">
    <location>
        <begin position="461"/>
        <end position="471"/>
    </location>
</feature>
<feature type="domain" description="Protein kinase" evidence="8">
    <location>
        <begin position="37"/>
        <end position="303"/>
    </location>
</feature>
<evidence type="ECO:0000259" key="8">
    <source>
        <dbReference type="PROSITE" id="PS50011"/>
    </source>
</evidence>
<keyword evidence="7" id="KW-0472">Membrane</keyword>
<dbReference type="SUPFAM" id="SSF56112">
    <property type="entry name" value="Protein kinase-like (PK-like)"/>
    <property type="match status" value="1"/>
</dbReference>
<dbReference type="Gene3D" id="1.10.510.10">
    <property type="entry name" value="Transferase(Phosphotransferase) domain 1"/>
    <property type="match status" value="1"/>
</dbReference>
<evidence type="ECO:0000313" key="9">
    <source>
        <dbReference type="EMBL" id="PCC40247.1"/>
    </source>
</evidence>
<reference evidence="9 10" key="1">
    <citation type="journal article" date="2017" name="Elife">
        <title>Extensive horizontal gene transfer in cheese-associated bacteria.</title>
        <authorList>
            <person name="Bonham K.S."/>
            <person name="Wolfe B.E."/>
            <person name="Dutton R.J."/>
        </authorList>
    </citation>
    <scope>NUCLEOTIDE SEQUENCE [LARGE SCALE GENOMIC DNA]</scope>
    <source>
        <strain evidence="9 10">341_9</strain>
    </source>
</reference>
<keyword evidence="10" id="KW-1185">Reference proteome</keyword>
<accession>A0A2A3YLR0</accession>
<dbReference type="InterPro" id="IPR011009">
    <property type="entry name" value="Kinase-like_dom_sf"/>
</dbReference>
<dbReference type="PANTHER" id="PTHR43289:SF34">
    <property type="entry name" value="SERINE_THREONINE-PROTEIN KINASE YBDM-RELATED"/>
    <property type="match status" value="1"/>
</dbReference>
<keyword evidence="4 5" id="KW-0067">ATP-binding</keyword>
<evidence type="ECO:0000313" key="10">
    <source>
        <dbReference type="Proteomes" id="UP000218598"/>
    </source>
</evidence>
<organism evidence="9 10">
    <name type="scientific">Brachybacterium alimentarium</name>
    <dbReference type="NCBI Taxonomy" id="47845"/>
    <lineage>
        <taxon>Bacteria</taxon>
        <taxon>Bacillati</taxon>
        <taxon>Actinomycetota</taxon>
        <taxon>Actinomycetes</taxon>
        <taxon>Micrococcales</taxon>
        <taxon>Dermabacteraceae</taxon>
        <taxon>Brachybacterium</taxon>
    </lineage>
</organism>
<dbReference type="Pfam" id="PF00069">
    <property type="entry name" value="Pkinase"/>
    <property type="match status" value="1"/>
</dbReference>
<evidence type="ECO:0000256" key="4">
    <source>
        <dbReference type="ARBA" id="ARBA00022840"/>
    </source>
</evidence>
<evidence type="ECO:0000256" key="7">
    <source>
        <dbReference type="SAM" id="Phobius"/>
    </source>
</evidence>
<gene>
    <name evidence="9" type="ORF">CIK66_05195</name>
</gene>
<keyword evidence="7" id="KW-1133">Transmembrane helix</keyword>
<dbReference type="OrthoDB" id="9762169at2"/>
<keyword evidence="1" id="KW-0808">Transferase</keyword>
<feature type="region of interest" description="Disordered" evidence="6">
    <location>
        <begin position="312"/>
        <end position="337"/>
    </location>
</feature>
<feature type="region of interest" description="Disordered" evidence="6">
    <location>
        <begin position="373"/>
        <end position="549"/>
    </location>
</feature>
<dbReference type="RefSeq" id="WP_096196784.1">
    <property type="nucleotide sequence ID" value="NZ_JBQQGT010000001.1"/>
</dbReference>
<proteinExistence type="predicted"/>
<evidence type="ECO:0000256" key="1">
    <source>
        <dbReference type="ARBA" id="ARBA00022679"/>
    </source>
</evidence>
<dbReference type="AlphaFoldDB" id="A0A2A3YLR0"/>
<keyword evidence="3 9" id="KW-0418">Kinase</keyword>
<keyword evidence="2 5" id="KW-0547">Nucleotide-binding</keyword>
<dbReference type="Gene3D" id="3.30.200.20">
    <property type="entry name" value="Phosphorylase Kinase, domain 1"/>
    <property type="match status" value="1"/>
</dbReference>
<dbReference type="InterPro" id="IPR000719">
    <property type="entry name" value="Prot_kinase_dom"/>
</dbReference>
<sequence length="748" mass="77809">MVETPPPGSAGSTGSHGSPRGERRDPRLVTLAEDSGYEILGRIGAGGMGIVYRAFDADDHEVAIKLLRHEISDDPRARERLSREVAAQKLVRSDNIVRILDAELDSSDAFVVTEFVPGPTLEDAVRTQGGLHPEAVREIGLVMGDALNAIHRSGVIHRDLKPSNVLLRGADEEDLTGFDPDGDRLDPVIIDFGIAIAAEESRLTSTGLVMGTAAYLDPEVIRTDHTGEAGDWWAWAALLAFAATGREPFGSGRADLVFLRAERGEIDVDGLPVELAAWLRSALQSEPSQRPAPEDLLARLTELDLSRYEDAGPTEALNTDGSTAALPVTGAGGAAGEDTDAVGTAATNAGAGAGAGAGAAGAAAAGAVGAASAAAADGPGTGGVDPRPPHSHEAIGDEPPTEALSPITSPDEAPTQALPRVGTPDEPPTEALSLGGSGYDAEDAPTEALPVMGPPTRQMPVVPPSAPPPPEQTGGFGVTSQYPVQRAPQQYAADPRQAAHYPAPGQTVAQPAQHPAYDPSALQQGPPPGYPVQGGGQMAPMQQGWPAPAPRPPRRPVLVWLGHLLIIALAALAPYVSLIAFVLLGTLARTWERSHRRIADRRMRGSTGSGPLWAAGLISPFAALLGLLEIVLQAIFPLILGVLVGIAIDAGWTLLEGSAPPDGVAFGAAMAVTLLITWVGLGSRTTRNGAHRMVDAAAPDRVWTSVVLVLLLALVGAVVFTLLAREGMVDYFPFPSGPRLEDIAIWRR</sequence>
<dbReference type="PROSITE" id="PS00108">
    <property type="entry name" value="PROTEIN_KINASE_ST"/>
    <property type="match status" value="1"/>
</dbReference>
<evidence type="ECO:0000256" key="5">
    <source>
        <dbReference type="PROSITE-ProRule" id="PRU10141"/>
    </source>
</evidence>
<evidence type="ECO:0000256" key="6">
    <source>
        <dbReference type="SAM" id="MobiDB-lite"/>
    </source>
</evidence>
<keyword evidence="9" id="KW-0723">Serine/threonine-protein kinase</keyword>
<dbReference type="Proteomes" id="UP000218598">
    <property type="component" value="Unassembled WGS sequence"/>
</dbReference>
<dbReference type="SMART" id="SM00220">
    <property type="entry name" value="S_TKc"/>
    <property type="match status" value="1"/>
</dbReference>